<keyword evidence="6 7" id="KW-0472">Membrane</keyword>
<dbReference type="RefSeq" id="WP_010837114.1">
    <property type="nucleotide sequence ID" value="NZ_QRCM01000001.1"/>
</dbReference>
<accession>A0A6P2CBR9</accession>
<feature type="domain" description="Glycine transporter" evidence="8">
    <location>
        <begin position="5"/>
        <end position="79"/>
    </location>
</feature>
<feature type="transmembrane region" description="Helical" evidence="7">
    <location>
        <begin position="6"/>
        <end position="23"/>
    </location>
</feature>
<evidence type="ECO:0000256" key="5">
    <source>
        <dbReference type="ARBA" id="ARBA00022989"/>
    </source>
</evidence>
<evidence type="ECO:0000256" key="4">
    <source>
        <dbReference type="ARBA" id="ARBA00022692"/>
    </source>
</evidence>
<evidence type="ECO:0000313" key="9">
    <source>
        <dbReference type="EMBL" id="TXG90199.1"/>
    </source>
</evidence>
<feature type="transmembrane region" description="Helical" evidence="7">
    <location>
        <begin position="148"/>
        <end position="166"/>
    </location>
</feature>
<evidence type="ECO:0000259" key="8">
    <source>
        <dbReference type="Pfam" id="PF03458"/>
    </source>
</evidence>
<dbReference type="GO" id="GO:0005886">
    <property type="term" value="C:plasma membrane"/>
    <property type="evidence" value="ECO:0007669"/>
    <property type="project" value="UniProtKB-SubCell"/>
</dbReference>
<dbReference type="PANTHER" id="PTHR30506:SF3">
    <property type="entry name" value="UPF0126 INNER MEMBRANE PROTEIN YADS-RELATED"/>
    <property type="match status" value="1"/>
</dbReference>
<gene>
    <name evidence="9" type="ORF">DW322_08150</name>
</gene>
<dbReference type="Proteomes" id="UP000471120">
    <property type="component" value="Unassembled WGS sequence"/>
</dbReference>
<dbReference type="EMBL" id="QRCM01000001">
    <property type="protein sequence ID" value="TXG90199.1"/>
    <property type="molecule type" value="Genomic_DNA"/>
</dbReference>
<evidence type="ECO:0000256" key="7">
    <source>
        <dbReference type="SAM" id="Phobius"/>
    </source>
</evidence>
<proteinExistence type="inferred from homology"/>
<feature type="transmembrane region" description="Helical" evidence="7">
    <location>
        <begin position="172"/>
        <end position="190"/>
    </location>
</feature>
<organism evidence="9 10">
    <name type="scientific">Rhodococcus rhodnii</name>
    <dbReference type="NCBI Taxonomy" id="38312"/>
    <lineage>
        <taxon>Bacteria</taxon>
        <taxon>Bacillati</taxon>
        <taxon>Actinomycetota</taxon>
        <taxon>Actinomycetes</taxon>
        <taxon>Mycobacteriales</taxon>
        <taxon>Nocardiaceae</taxon>
        <taxon>Rhodococcus</taxon>
    </lineage>
</organism>
<feature type="transmembrane region" description="Helical" evidence="7">
    <location>
        <begin position="30"/>
        <end position="51"/>
    </location>
</feature>
<feature type="transmembrane region" description="Helical" evidence="7">
    <location>
        <begin position="89"/>
        <end position="109"/>
    </location>
</feature>
<comment type="caution">
    <text evidence="9">The sequence shown here is derived from an EMBL/GenBank/DDBJ whole genome shotgun (WGS) entry which is preliminary data.</text>
</comment>
<evidence type="ECO:0000256" key="2">
    <source>
        <dbReference type="ARBA" id="ARBA00008193"/>
    </source>
</evidence>
<feature type="transmembrane region" description="Helical" evidence="7">
    <location>
        <begin position="115"/>
        <end position="136"/>
    </location>
</feature>
<feature type="transmembrane region" description="Helical" evidence="7">
    <location>
        <begin position="63"/>
        <end position="82"/>
    </location>
</feature>
<protein>
    <submittedName>
        <fullName evidence="9">Trimeric intracellular cation channel family protein</fullName>
    </submittedName>
</protein>
<dbReference type="Pfam" id="PF03458">
    <property type="entry name" value="Gly_transporter"/>
    <property type="match status" value="2"/>
</dbReference>
<evidence type="ECO:0000256" key="6">
    <source>
        <dbReference type="ARBA" id="ARBA00023136"/>
    </source>
</evidence>
<keyword evidence="3" id="KW-1003">Cell membrane</keyword>
<reference evidence="9 10" key="1">
    <citation type="submission" date="2018-07" db="EMBL/GenBank/DDBJ databases">
        <title>Genome sequence of Rhodococcus rhodnii ATCC 35071 from Rhodnius prolixus.</title>
        <authorList>
            <person name="Patel V."/>
            <person name="Vogel K.J."/>
        </authorList>
    </citation>
    <scope>NUCLEOTIDE SEQUENCE [LARGE SCALE GENOMIC DNA]</scope>
    <source>
        <strain evidence="9 10">ATCC 35071</strain>
    </source>
</reference>
<keyword evidence="4 7" id="KW-0812">Transmembrane</keyword>
<name>A0A6P2CBR9_9NOCA</name>
<sequence length="201" mass="20724">MLLRILELIGIGTFAASGALVGVTKRLDVFGVCVMGMFTALGGGVVRDLLLGVHPPTSLVNPVNLGTAFGVSFVVVFVHAVVMRLRRQILVLDALGMGLFASTGAVVALEHGAGPLAAALVGGTTAIGGGVIRDVLVNEVPLLLQREFYAVPALLAAALVGVVVHVGLSTNLALVVATTFAFVLRVVSLWRGWGLPTPRIE</sequence>
<dbReference type="AlphaFoldDB" id="A0A6P2CBR9"/>
<evidence type="ECO:0000256" key="1">
    <source>
        <dbReference type="ARBA" id="ARBA00004651"/>
    </source>
</evidence>
<dbReference type="PANTHER" id="PTHR30506">
    <property type="entry name" value="INNER MEMBRANE PROTEIN"/>
    <property type="match status" value="1"/>
</dbReference>
<evidence type="ECO:0000313" key="10">
    <source>
        <dbReference type="Proteomes" id="UP000471120"/>
    </source>
</evidence>
<dbReference type="InterPro" id="IPR005115">
    <property type="entry name" value="Gly_transporter"/>
</dbReference>
<evidence type="ECO:0000256" key="3">
    <source>
        <dbReference type="ARBA" id="ARBA00022475"/>
    </source>
</evidence>
<feature type="domain" description="Glycine transporter" evidence="8">
    <location>
        <begin position="91"/>
        <end position="162"/>
    </location>
</feature>
<comment type="subcellular location">
    <subcellularLocation>
        <location evidence="1">Cell membrane</location>
        <topology evidence="1">Multi-pass membrane protein</topology>
    </subcellularLocation>
</comment>
<keyword evidence="5 7" id="KW-1133">Transmembrane helix</keyword>
<comment type="similarity">
    <text evidence="2">Belongs to the UPF0126 family.</text>
</comment>